<name>A0A974BUC2_XENLA</name>
<evidence type="ECO:0000313" key="2">
    <source>
        <dbReference type="Proteomes" id="UP000694892"/>
    </source>
</evidence>
<protein>
    <submittedName>
        <fullName evidence="1">Uncharacterized protein</fullName>
    </submittedName>
</protein>
<organism evidence="1 2">
    <name type="scientific">Xenopus laevis</name>
    <name type="common">African clawed frog</name>
    <dbReference type="NCBI Taxonomy" id="8355"/>
    <lineage>
        <taxon>Eukaryota</taxon>
        <taxon>Metazoa</taxon>
        <taxon>Chordata</taxon>
        <taxon>Craniata</taxon>
        <taxon>Vertebrata</taxon>
        <taxon>Euteleostomi</taxon>
        <taxon>Amphibia</taxon>
        <taxon>Batrachia</taxon>
        <taxon>Anura</taxon>
        <taxon>Pipoidea</taxon>
        <taxon>Pipidae</taxon>
        <taxon>Xenopodinae</taxon>
        <taxon>Xenopus</taxon>
        <taxon>Xenopus</taxon>
    </lineage>
</organism>
<reference evidence="2" key="1">
    <citation type="journal article" date="2016" name="Nature">
        <title>Genome evolution in the allotetraploid frog Xenopus laevis.</title>
        <authorList>
            <person name="Session A.M."/>
            <person name="Uno Y."/>
            <person name="Kwon T."/>
            <person name="Chapman J.A."/>
            <person name="Toyoda A."/>
            <person name="Takahashi S."/>
            <person name="Fukui A."/>
            <person name="Hikosaka A."/>
            <person name="Suzuki A."/>
            <person name="Kondo M."/>
            <person name="van Heeringen S.J."/>
            <person name="Quigley I."/>
            <person name="Heinz S."/>
            <person name="Ogino H."/>
            <person name="Ochi H."/>
            <person name="Hellsten U."/>
            <person name="Lyons J.B."/>
            <person name="Simakov O."/>
            <person name="Putnam N."/>
            <person name="Stites J."/>
            <person name="Kuroki Y."/>
            <person name="Tanaka T."/>
            <person name="Michiue T."/>
            <person name="Watanabe M."/>
            <person name="Bogdanovic O."/>
            <person name="Lister R."/>
            <person name="Georgiou G."/>
            <person name="Paranjpe S.S."/>
            <person name="van Kruijsbergen I."/>
            <person name="Shu S."/>
            <person name="Carlson J."/>
            <person name="Kinoshita T."/>
            <person name="Ohta Y."/>
            <person name="Mawaribuchi S."/>
            <person name="Jenkins J."/>
            <person name="Grimwood J."/>
            <person name="Schmutz J."/>
            <person name="Mitros T."/>
            <person name="Mozaffari S.V."/>
            <person name="Suzuki Y."/>
            <person name="Haramoto Y."/>
            <person name="Yamamoto T.S."/>
            <person name="Takagi C."/>
            <person name="Heald R."/>
            <person name="Miller K."/>
            <person name="Haudenschild C."/>
            <person name="Kitzman J."/>
            <person name="Nakayama T."/>
            <person name="Izutsu Y."/>
            <person name="Robert J."/>
            <person name="Fortriede J."/>
            <person name="Burns K."/>
            <person name="Lotay V."/>
            <person name="Karimi K."/>
            <person name="Yasuoka Y."/>
            <person name="Dichmann D.S."/>
            <person name="Flajnik M.F."/>
            <person name="Houston D.W."/>
            <person name="Shendure J."/>
            <person name="DuPasquier L."/>
            <person name="Vize P.D."/>
            <person name="Zorn A.M."/>
            <person name="Ito M."/>
            <person name="Marcotte E.M."/>
            <person name="Wallingford J.B."/>
            <person name="Ito Y."/>
            <person name="Asashima M."/>
            <person name="Ueno N."/>
            <person name="Matsuda Y."/>
            <person name="Veenstra G.J."/>
            <person name="Fujiyama A."/>
            <person name="Harland R.M."/>
            <person name="Taira M."/>
            <person name="Rokhsar D.S."/>
        </authorList>
    </citation>
    <scope>NUCLEOTIDE SEQUENCE [LARGE SCALE GENOMIC DNA]</scope>
    <source>
        <strain evidence="2">J</strain>
    </source>
</reference>
<dbReference type="EMBL" id="CM004483">
    <property type="protein sequence ID" value="OCT61033.1"/>
    <property type="molecule type" value="Genomic_DNA"/>
</dbReference>
<gene>
    <name evidence="1" type="ORF">XELAEV_18047059mg</name>
</gene>
<proteinExistence type="predicted"/>
<dbReference type="AlphaFoldDB" id="A0A974BUC2"/>
<evidence type="ECO:0000313" key="1">
    <source>
        <dbReference type="EMBL" id="OCT61033.1"/>
    </source>
</evidence>
<dbReference type="Proteomes" id="UP000694892">
    <property type="component" value="Chromosome 9_10S"/>
</dbReference>
<sequence length="88" mass="10410">MFPYDRGDYLTTNVVKDISQRIPCRYLLHKDIMQSVINALFLYFFSTYFIGPSPTASAWHVSRFLAMDCTVPFITMRQRFEKCVWISI</sequence>
<accession>A0A974BUC2</accession>